<gene>
    <name evidence="3" type="ORF">P8936_12705</name>
</gene>
<evidence type="ECO:0008006" key="4">
    <source>
        <dbReference type="Google" id="ProtNLM"/>
    </source>
</evidence>
<feature type="region of interest" description="Disordered" evidence="1">
    <location>
        <begin position="1"/>
        <end position="22"/>
    </location>
</feature>
<feature type="transmembrane region" description="Helical" evidence="2">
    <location>
        <begin position="31"/>
        <end position="54"/>
    </location>
</feature>
<keyword evidence="2" id="KW-0472">Membrane</keyword>
<evidence type="ECO:0000256" key="2">
    <source>
        <dbReference type="SAM" id="Phobius"/>
    </source>
</evidence>
<sequence>MRRLQRREGRSPGHAGSVQQRSPERIDKVKIWMEIIQAVATVLAIAGGLIWFVLQRSTKPEVKIEQTVTHRSVAGHPDQSLISVDVRATNVGKVKVDLEPGVLEILQINPILEKDKQTAWPKFQLKRLTLEPGESDQALFRDFIVPATVQTIQIHSRYTVPGEPGLYWNLLSFADIGVEPSRNETASSVH</sequence>
<keyword evidence="2" id="KW-0812">Transmembrane</keyword>
<evidence type="ECO:0000256" key="1">
    <source>
        <dbReference type="SAM" id="MobiDB-lite"/>
    </source>
</evidence>
<feature type="compositionally biased region" description="Basic and acidic residues" evidence="1">
    <location>
        <begin position="1"/>
        <end position="11"/>
    </location>
</feature>
<name>A0AAU7D3H9_9BACT</name>
<dbReference type="RefSeq" id="WP_348269510.1">
    <property type="nucleotide sequence ID" value="NZ_CP121195.1"/>
</dbReference>
<proteinExistence type="predicted"/>
<reference evidence="3" key="1">
    <citation type="submission" date="2023-03" db="EMBL/GenBank/DDBJ databases">
        <title>Edaphobacter sp.</title>
        <authorList>
            <person name="Huber K.J."/>
            <person name="Papendorf J."/>
            <person name="Pilke C."/>
            <person name="Bunk B."/>
            <person name="Sproeer C."/>
            <person name="Pester M."/>
        </authorList>
    </citation>
    <scope>NUCLEOTIDE SEQUENCE</scope>
    <source>
        <strain evidence="3">DSM 109920</strain>
    </source>
</reference>
<accession>A0AAU7D3H9</accession>
<dbReference type="AlphaFoldDB" id="A0AAU7D3H9"/>
<keyword evidence="2" id="KW-1133">Transmembrane helix</keyword>
<evidence type="ECO:0000313" key="3">
    <source>
        <dbReference type="EMBL" id="XBH12547.1"/>
    </source>
</evidence>
<organism evidence="3">
    <name type="scientific">Edaphobacter paludis</name>
    <dbReference type="NCBI Taxonomy" id="3035702"/>
    <lineage>
        <taxon>Bacteria</taxon>
        <taxon>Pseudomonadati</taxon>
        <taxon>Acidobacteriota</taxon>
        <taxon>Terriglobia</taxon>
        <taxon>Terriglobales</taxon>
        <taxon>Acidobacteriaceae</taxon>
        <taxon>Edaphobacter</taxon>
    </lineage>
</organism>
<protein>
    <recommendedName>
        <fullName evidence="4">DUF4352 domain-containing protein</fullName>
    </recommendedName>
</protein>
<dbReference type="EMBL" id="CP121195">
    <property type="protein sequence ID" value="XBH12547.1"/>
    <property type="molecule type" value="Genomic_DNA"/>
</dbReference>